<dbReference type="PANTHER" id="PTHR33434:SF2">
    <property type="entry name" value="FATTY ACID-BINDING PROTEIN TM_1468"/>
    <property type="match status" value="1"/>
</dbReference>
<dbReference type="PANTHER" id="PTHR33434">
    <property type="entry name" value="DEGV DOMAIN-CONTAINING PROTEIN DR_1986-RELATED"/>
    <property type="match status" value="1"/>
</dbReference>
<accession>A0ABS6ETY1</accession>
<dbReference type="Proteomes" id="UP000783588">
    <property type="component" value="Unassembled WGS sequence"/>
</dbReference>
<keyword evidence="3" id="KW-1185">Reference proteome</keyword>
<gene>
    <name evidence="2" type="ORF">KQI75_10170</name>
</gene>
<keyword evidence="1" id="KW-0446">Lipid-binding</keyword>
<dbReference type="Pfam" id="PF02645">
    <property type="entry name" value="DegV"/>
    <property type="match status" value="1"/>
</dbReference>
<organism evidence="2 3">
    <name type="scientific">Butyricicoccus intestinisimiae</name>
    <dbReference type="NCBI Taxonomy" id="2841509"/>
    <lineage>
        <taxon>Bacteria</taxon>
        <taxon>Bacillati</taxon>
        <taxon>Bacillota</taxon>
        <taxon>Clostridia</taxon>
        <taxon>Eubacteriales</taxon>
        <taxon>Butyricicoccaceae</taxon>
        <taxon>Butyricicoccus</taxon>
    </lineage>
</organism>
<evidence type="ECO:0000313" key="2">
    <source>
        <dbReference type="EMBL" id="MBU5490978.1"/>
    </source>
</evidence>
<protein>
    <submittedName>
        <fullName evidence="2">DegV family protein</fullName>
    </submittedName>
</protein>
<dbReference type="EMBL" id="JAHLQI010000005">
    <property type="protein sequence ID" value="MBU5490978.1"/>
    <property type="molecule type" value="Genomic_DNA"/>
</dbReference>
<evidence type="ECO:0000256" key="1">
    <source>
        <dbReference type="ARBA" id="ARBA00023121"/>
    </source>
</evidence>
<comment type="caution">
    <text evidence="2">The sequence shown here is derived from an EMBL/GenBank/DDBJ whole genome shotgun (WGS) entry which is preliminary data.</text>
</comment>
<name>A0ABS6ETY1_9FIRM</name>
<sequence>MRTDKIALLTDSCADIPVEVARKNHIYVVPFTITFEEGSYQDGVDIFPDDVYRRQPNEVIKTSLPSGAVIEDTLHKIKEDGYEKVIAIMLSSGLSGGYQIVRMLGEEEEALEVAVFDSMSGSLGEGAMVLTVARWIEEGRTWETMLACIPRMMKQVYPYFSVDTLEYLKRGGRIGKITAMAGTALGIKPILAFDPVSGELTSTHKVRGRQAAMKKLVQVVVSKLEPNKRYNIMWAHGGTPEEGARIAEMLREAAPNFQQEFSGQIDCTLASYVGPRLIGAAVQVLDDDM</sequence>
<dbReference type="InterPro" id="IPR003797">
    <property type="entry name" value="DegV"/>
</dbReference>
<dbReference type="PROSITE" id="PS51482">
    <property type="entry name" value="DEGV"/>
    <property type="match status" value="1"/>
</dbReference>
<dbReference type="InterPro" id="IPR050270">
    <property type="entry name" value="DegV_domain_contain"/>
</dbReference>
<evidence type="ECO:0000313" key="3">
    <source>
        <dbReference type="Proteomes" id="UP000783588"/>
    </source>
</evidence>
<reference evidence="2 3" key="1">
    <citation type="submission" date="2021-06" db="EMBL/GenBank/DDBJ databases">
        <authorList>
            <person name="Sun Q."/>
            <person name="Li D."/>
        </authorList>
    </citation>
    <scope>NUCLEOTIDE SEQUENCE [LARGE SCALE GENOMIC DNA]</scope>
    <source>
        <strain evidence="2 3">MSJd-7</strain>
    </source>
</reference>
<proteinExistence type="predicted"/>
<dbReference type="RefSeq" id="WP_216470690.1">
    <property type="nucleotide sequence ID" value="NZ_JAHLQI010000005.1"/>
</dbReference>
<dbReference type="NCBIfam" id="TIGR00762">
    <property type="entry name" value="DegV"/>
    <property type="match status" value="1"/>
</dbReference>